<feature type="transmembrane region" description="Helical" evidence="8">
    <location>
        <begin position="90"/>
        <end position="110"/>
    </location>
</feature>
<evidence type="ECO:0000256" key="3">
    <source>
        <dbReference type="ARBA" id="ARBA00022741"/>
    </source>
</evidence>
<dbReference type="AlphaFoldDB" id="A0A398ASL0"/>
<reference evidence="10 11" key="1">
    <citation type="submission" date="2018-06" db="EMBL/GenBank/DDBJ databases">
        <title>WGS assembly of Brassica rapa FPsc.</title>
        <authorList>
            <person name="Bowman J."/>
            <person name="Kohchi T."/>
            <person name="Yamato K."/>
            <person name="Jenkins J."/>
            <person name="Shu S."/>
            <person name="Ishizaki K."/>
            <person name="Yamaoka S."/>
            <person name="Nishihama R."/>
            <person name="Nakamura Y."/>
            <person name="Berger F."/>
            <person name="Adam C."/>
            <person name="Aki S."/>
            <person name="Althoff F."/>
            <person name="Araki T."/>
            <person name="Arteaga-Vazquez M."/>
            <person name="Balasubrmanian S."/>
            <person name="Bauer D."/>
            <person name="Boehm C."/>
            <person name="Briginshaw L."/>
            <person name="Caballero-Perez J."/>
            <person name="Catarino B."/>
            <person name="Chen F."/>
            <person name="Chiyoda S."/>
            <person name="Chovatia M."/>
            <person name="Davies K."/>
            <person name="Delmans M."/>
            <person name="Demura T."/>
            <person name="Dierschke T."/>
            <person name="Dolan L."/>
            <person name="Dorantes-Acosta A."/>
            <person name="Eklund D."/>
            <person name="Florent S."/>
            <person name="Flores-Sandoval E."/>
            <person name="Fujiyama A."/>
            <person name="Fukuzawa H."/>
            <person name="Galik B."/>
            <person name="Grimanelli D."/>
            <person name="Grimwood J."/>
            <person name="Grossniklaus U."/>
            <person name="Hamada T."/>
            <person name="Haseloff J."/>
            <person name="Hetherington A."/>
            <person name="Higo A."/>
            <person name="Hirakawa Y."/>
            <person name="Hundley H."/>
            <person name="Ikeda Y."/>
            <person name="Inoue K."/>
            <person name="Inoue S."/>
            <person name="Ishida S."/>
            <person name="Jia Q."/>
            <person name="Kakita M."/>
            <person name="Kanazawa T."/>
            <person name="Kawai Y."/>
            <person name="Kawashima T."/>
            <person name="Kennedy M."/>
            <person name="Kinose K."/>
            <person name="Kinoshita T."/>
            <person name="Kohara Y."/>
            <person name="Koide E."/>
            <person name="Komatsu K."/>
            <person name="Kopischke S."/>
            <person name="Kubo M."/>
            <person name="Kyozuka J."/>
            <person name="Lagercrantz U."/>
            <person name="Lin S."/>
            <person name="Lindquist E."/>
            <person name="Lipzen A."/>
            <person name="Lu C."/>
            <person name="Luna E."/>
            <person name="Martienssen R."/>
            <person name="Minamino N."/>
            <person name="Mizutani M."/>
            <person name="Mizutani M."/>
            <person name="Mochizuki N."/>
            <person name="Monte I."/>
            <person name="Mosher R."/>
            <person name="Nagasaki H."/>
            <person name="Nakagami H."/>
            <person name="Naramoto S."/>
            <person name="Nishitani K."/>
            <person name="Ohtani M."/>
            <person name="Okamoto T."/>
            <person name="Okumura M."/>
            <person name="Phillips J."/>
            <person name="Pollak B."/>
            <person name="Reinders A."/>
            <person name="Roevekamp M."/>
            <person name="Sano R."/>
            <person name="Sawa S."/>
            <person name="Schmid M."/>
            <person name="Shirakawa M."/>
            <person name="Solano R."/>
            <person name="Spunde A."/>
            <person name="Suetsugu N."/>
            <person name="Sugano S."/>
            <person name="Sugiyama A."/>
            <person name="Sun R."/>
            <person name="Suzuki Y."/>
            <person name="Takenaka M."/>
            <person name="Takezawa D."/>
            <person name="Tomogane H."/>
            <person name="Tsuzuki M."/>
            <person name="Ueda T."/>
            <person name="Umeda M."/>
            <person name="Ward J."/>
            <person name="Watanabe Y."/>
            <person name="Yazaki K."/>
            <person name="Yokoyama R."/>
            <person name="Yoshitake Y."/>
            <person name="Yotsui I."/>
            <person name="Zachgo S."/>
            <person name="Schmutz J."/>
        </authorList>
    </citation>
    <scope>NUCLEOTIDE SEQUENCE [LARGE SCALE GENOMIC DNA]</scope>
    <source>
        <strain evidence="11">cv. B-3</strain>
    </source>
</reference>
<feature type="compositionally biased region" description="Basic and acidic residues" evidence="7">
    <location>
        <begin position="428"/>
        <end position="447"/>
    </location>
</feature>
<keyword evidence="5 8" id="KW-1133">Transmembrane helix</keyword>
<evidence type="ECO:0000256" key="2">
    <source>
        <dbReference type="ARBA" id="ARBA00022692"/>
    </source>
</evidence>
<keyword evidence="6 8" id="KW-0472">Membrane</keyword>
<evidence type="ECO:0000256" key="5">
    <source>
        <dbReference type="ARBA" id="ARBA00022989"/>
    </source>
</evidence>
<feature type="region of interest" description="Disordered" evidence="7">
    <location>
        <begin position="419"/>
        <end position="458"/>
    </location>
</feature>
<feature type="transmembrane region" description="Helical" evidence="8">
    <location>
        <begin position="122"/>
        <end position="142"/>
    </location>
</feature>
<feature type="transmembrane region" description="Helical" evidence="8">
    <location>
        <begin position="474"/>
        <end position="497"/>
    </location>
</feature>
<evidence type="ECO:0000313" key="10">
    <source>
        <dbReference type="EMBL" id="RID80641.1"/>
    </source>
</evidence>
<name>A0A398ASL0_BRACM</name>
<dbReference type="InterPro" id="IPR036640">
    <property type="entry name" value="ABC1_TM_sf"/>
</dbReference>
<evidence type="ECO:0000256" key="1">
    <source>
        <dbReference type="ARBA" id="ARBA00022448"/>
    </source>
</evidence>
<dbReference type="PANTHER" id="PTHR24223">
    <property type="entry name" value="ATP-BINDING CASSETTE SUB-FAMILY C"/>
    <property type="match status" value="1"/>
</dbReference>
<dbReference type="PROSITE" id="PS50929">
    <property type="entry name" value="ABC_TM1F"/>
    <property type="match status" value="1"/>
</dbReference>
<feature type="transmembrane region" description="Helical" evidence="8">
    <location>
        <begin position="276"/>
        <end position="295"/>
    </location>
</feature>
<evidence type="ECO:0000256" key="4">
    <source>
        <dbReference type="ARBA" id="ARBA00022840"/>
    </source>
</evidence>
<dbReference type="InterPro" id="IPR011527">
    <property type="entry name" value="ABC1_TM_dom"/>
</dbReference>
<keyword evidence="1" id="KW-0813">Transport</keyword>
<protein>
    <recommendedName>
        <fullName evidence="9">ABC transmembrane type-1 domain-containing protein</fullName>
    </recommendedName>
</protein>
<evidence type="ECO:0000256" key="7">
    <source>
        <dbReference type="SAM" id="MobiDB-lite"/>
    </source>
</evidence>
<dbReference type="InterPro" id="IPR050173">
    <property type="entry name" value="ABC_transporter_C-like"/>
</dbReference>
<evidence type="ECO:0000313" key="11">
    <source>
        <dbReference type="Proteomes" id="UP000264353"/>
    </source>
</evidence>
<dbReference type="GO" id="GO:0140359">
    <property type="term" value="F:ABC-type transporter activity"/>
    <property type="evidence" value="ECO:0007669"/>
    <property type="project" value="InterPro"/>
</dbReference>
<proteinExistence type="predicted"/>
<sequence>MENPLDFLLIQPMYLPLLSFFLNLVLLLILSVSWVYNKSVACENSDGFMKKRSTKMSSTFSKLVVMSCVSLSVFYSVLSLLSCVRWHSNVWTFFDLLLAALTWGTISMYLRGLYTDSHEQKLPYLLRIWWVLYLLISCYRLVVDFVLYRKQELVSVHNVVSELVGVCAGLFLCCSCLWKRGEGERTNLLEEPLLIENEVCDDEVTTPFAKAGFLSLMSFSWMSPLVTLGNEKIIDSKDVPQVDNSDRAENLFRVFRSKLEWDDGERRITTFKLVKALFLTVWRDILLSFLFAFVYTMSCYVAPYLMDTFGACVLLKIPLESGKILAALATFRILQSPIYKLPETISMFVQVKVSLGRIASFLCLDDLEKDVVERLTSRSLALEVRNGYFSWDESSSIPTLRDLVGAHTDALATVDTYEQGCASSESTTNKEKEAPSDEEKLEKDSGKPRGGQLVQQEEREKGKVGFTVYKKYMALAYGGAVIPIILLVQILFQILNIGSNYWMTWVTPVSKDVEPPVSGFTLILVYVLLAIASSLCILFRALLVSMTGFKMATELFTQMHLRVFRASMKSLGFNSRIRRIMQKLEKMFTRDLQHSASSTIMNRSYKVIQDDAVRCESS</sequence>
<organism evidence="10 11">
    <name type="scientific">Brassica campestris</name>
    <name type="common">Field mustard</name>
    <dbReference type="NCBI Taxonomy" id="3711"/>
    <lineage>
        <taxon>Eukaryota</taxon>
        <taxon>Viridiplantae</taxon>
        <taxon>Streptophyta</taxon>
        <taxon>Embryophyta</taxon>
        <taxon>Tracheophyta</taxon>
        <taxon>Spermatophyta</taxon>
        <taxon>Magnoliopsida</taxon>
        <taxon>eudicotyledons</taxon>
        <taxon>Gunneridae</taxon>
        <taxon>Pentapetalae</taxon>
        <taxon>rosids</taxon>
        <taxon>malvids</taxon>
        <taxon>Brassicales</taxon>
        <taxon>Brassicaceae</taxon>
        <taxon>Brassiceae</taxon>
        <taxon>Brassica</taxon>
    </lineage>
</organism>
<feature type="transmembrane region" description="Helical" evidence="8">
    <location>
        <begin position="57"/>
        <end position="78"/>
    </location>
</feature>
<dbReference type="Proteomes" id="UP000264353">
    <property type="component" value="Chromosome A1"/>
</dbReference>
<dbReference type="GO" id="GO:0016020">
    <property type="term" value="C:membrane"/>
    <property type="evidence" value="ECO:0007669"/>
    <property type="project" value="InterPro"/>
</dbReference>
<accession>A0A398ASL0</accession>
<gene>
    <name evidence="10" type="ORF">BRARA_A03288</name>
</gene>
<dbReference type="Gene3D" id="1.20.1560.10">
    <property type="entry name" value="ABC transporter type 1, transmembrane domain"/>
    <property type="match status" value="2"/>
</dbReference>
<dbReference type="SUPFAM" id="SSF90123">
    <property type="entry name" value="ABC transporter transmembrane region"/>
    <property type="match status" value="1"/>
</dbReference>
<dbReference type="PANTHER" id="PTHR24223:SF409">
    <property type="entry name" value="ABC-TYPE XENOBIOTIC TRANSPORTER"/>
    <property type="match status" value="1"/>
</dbReference>
<dbReference type="GO" id="GO:0005524">
    <property type="term" value="F:ATP binding"/>
    <property type="evidence" value="ECO:0007669"/>
    <property type="project" value="UniProtKB-KW"/>
</dbReference>
<feature type="transmembrane region" description="Helical" evidence="8">
    <location>
        <begin position="517"/>
        <end position="543"/>
    </location>
</feature>
<keyword evidence="4" id="KW-0067">ATP-binding</keyword>
<dbReference type="EMBL" id="CM010628">
    <property type="protein sequence ID" value="RID80641.1"/>
    <property type="molecule type" value="Genomic_DNA"/>
</dbReference>
<evidence type="ECO:0000256" key="6">
    <source>
        <dbReference type="ARBA" id="ARBA00023136"/>
    </source>
</evidence>
<evidence type="ECO:0000256" key="8">
    <source>
        <dbReference type="SAM" id="Phobius"/>
    </source>
</evidence>
<keyword evidence="2 8" id="KW-0812">Transmembrane</keyword>
<feature type="transmembrane region" description="Helical" evidence="8">
    <location>
        <begin position="13"/>
        <end position="36"/>
    </location>
</feature>
<evidence type="ECO:0000259" key="9">
    <source>
        <dbReference type="PROSITE" id="PS50929"/>
    </source>
</evidence>
<keyword evidence="3" id="KW-0547">Nucleotide-binding</keyword>
<feature type="domain" description="ABC transmembrane type-1" evidence="9">
    <location>
        <begin position="484"/>
        <end position="568"/>
    </location>
</feature>